<dbReference type="Proteomes" id="UP000318578">
    <property type="component" value="Unassembled WGS sequence"/>
</dbReference>
<keyword evidence="5 11" id="KW-0949">S-adenosyl-L-methionine</keyword>
<feature type="compositionally biased region" description="Basic and acidic residues" evidence="12">
    <location>
        <begin position="958"/>
        <end position="968"/>
    </location>
</feature>
<keyword evidence="6 11" id="KW-0479">Metal-binding</keyword>
<dbReference type="InterPro" id="IPR027417">
    <property type="entry name" value="P-loop_NTPase"/>
</dbReference>
<evidence type="ECO:0000256" key="3">
    <source>
        <dbReference type="ARBA" id="ARBA00022490"/>
    </source>
</evidence>
<comment type="function">
    <text evidence="11">Catalyzes the methylthiolation of an aspartic acid residue of ribosomal protein uS12.</text>
</comment>
<dbReference type="PROSITE" id="PS01278">
    <property type="entry name" value="MTTASE_RADICAL"/>
    <property type="match status" value="1"/>
</dbReference>
<evidence type="ECO:0000256" key="8">
    <source>
        <dbReference type="ARBA" id="ARBA00022840"/>
    </source>
</evidence>
<feature type="binding site" evidence="11">
    <location>
        <position position="1032"/>
    </location>
    <ligand>
        <name>[4Fe-4S] cluster</name>
        <dbReference type="ChEBI" id="CHEBI:49883"/>
        <label>1</label>
    </ligand>
</feature>
<dbReference type="SFLD" id="SFLDG01061">
    <property type="entry name" value="methylthiotransferase"/>
    <property type="match status" value="1"/>
</dbReference>
<dbReference type="InterPro" id="IPR006638">
    <property type="entry name" value="Elp3/MiaA/NifB-like_rSAM"/>
</dbReference>
<dbReference type="InterPro" id="IPR005840">
    <property type="entry name" value="Ribosomal_uS12_MeSTrfase_RimO"/>
</dbReference>
<dbReference type="InterPro" id="IPR002792">
    <property type="entry name" value="TRAM_dom"/>
</dbReference>
<evidence type="ECO:0000256" key="4">
    <source>
        <dbReference type="ARBA" id="ARBA00022679"/>
    </source>
</evidence>
<dbReference type="GO" id="GO:0046872">
    <property type="term" value="F:metal ion binding"/>
    <property type="evidence" value="ECO:0007669"/>
    <property type="project" value="UniProtKB-KW"/>
</dbReference>
<comment type="catalytic activity">
    <reaction evidence="11">
        <text>L-aspartate(89)-[ribosomal protein uS12]-hydrogen + (sulfur carrier)-SH + AH2 + 2 S-adenosyl-L-methionine = 3-methylsulfanyl-L-aspartate(89)-[ribosomal protein uS12]-hydrogen + (sulfur carrier)-H + 5'-deoxyadenosine + L-methionine + A + S-adenosyl-L-homocysteine + 2 H(+)</text>
        <dbReference type="Rhea" id="RHEA:37087"/>
        <dbReference type="Rhea" id="RHEA-COMP:10460"/>
        <dbReference type="Rhea" id="RHEA-COMP:10461"/>
        <dbReference type="Rhea" id="RHEA-COMP:14737"/>
        <dbReference type="Rhea" id="RHEA-COMP:14739"/>
        <dbReference type="ChEBI" id="CHEBI:13193"/>
        <dbReference type="ChEBI" id="CHEBI:15378"/>
        <dbReference type="ChEBI" id="CHEBI:17319"/>
        <dbReference type="ChEBI" id="CHEBI:17499"/>
        <dbReference type="ChEBI" id="CHEBI:29917"/>
        <dbReference type="ChEBI" id="CHEBI:29961"/>
        <dbReference type="ChEBI" id="CHEBI:57844"/>
        <dbReference type="ChEBI" id="CHEBI:57856"/>
        <dbReference type="ChEBI" id="CHEBI:59789"/>
        <dbReference type="ChEBI" id="CHEBI:64428"/>
        <dbReference type="ChEBI" id="CHEBI:73599"/>
        <dbReference type="EC" id="2.8.4.4"/>
    </reaction>
</comment>
<dbReference type="GO" id="GO:0103039">
    <property type="term" value="F:protein methylthiotransferase activity"/>
    <property type="evidence" value="ECO:0007669"/>
    <property type="project" value="UniProtKB-EC"/>
</dbReference>
<dbReference type="Pfam" id="PF04055">
    <property type="entry name" value="Radical_SAM"/>
    <property type="match status" value="1"/>
</dbReference>
<dbReference type="GO" id="GO:0035600">
    <property type="term" value="P:tRNA methylthiolation"/>
    <property type="evidence" value="ECO:0007669"/>
    <property type="project" value="UniProtKB-ARBA"/>
</dbReference>
<dbReference type="SUPFAM" id="SSF102114">
    <property type="entry name" value="Radical SAM enzymes"/>
    <property type="match status" value="1"/>
</dbReference>
<feature type="region of interest" description="Disordered" evidence="12">
    <location>
        <begin position="923"/>
        <end position="1020"/>
    </location>
</feature>
<gene>
    <name evidence="11 16" type="primary">rimO</name>
    <name evidence="16" type="ORF">FNH06_33245</name>
</gene>
<dbReference type="InterPro" id="IPR023404">
    <property type="entry name" value="rSAM_horseshoe"/>
</dbReference>
<dbReference type="FunFam" id="3.40.50.300:FF:000216">
    <property type="entry name" value="Type VII secretion ATPase EccA"/>
    <property type="match status" value="3"/>
</dbReference>
<dbReference type="FunFam" id="3.80.30.20:FF:000001">
    <property type="entry name" value="tRNA-2-methylthio-N(6)-dimethylallyladenosine synthase 2"/>
    <property type="match status" value="1"/>
</dbReference>
<dbReference type="SUPFAM" id="SSF52540">
    <property type="entry name" value="P-loop containing nucleoside triphosphate hydrolases"/>
    <property type="match status" value="3"/>
</dbReference>
<dbReference type="NCBIfam" id="TIGR00089">
    <property type="entry name" value="MiaB/RimO family radical SAM methylthiotransferase"/>
    <property type="match status" value="1"/>
</dbReference>
<dbReference type="PROSITE" id="PS51449">
    <property type="entry name" value="MTTASE_N"/>
    <property type="match status" value="1"/>
</dbReference>
<dbReference type="PRINTS" id="PR00819">
    <property type="entry name" value="CBXCFQXSUPER"/>
</dbReference>
<feature type="compositionally biased region" description="Low complexity" evidence="12">
    <location>
        <begin position="969"/>
        <end position="985"/>
    </location>
</feature>
<sequence>MWSGPELRQLAEQSGKPVDLALQTAIEAAEGDTDPLMVLIDDVDVLLAENAAGVARVLDRLAHDQTSCRLVTLAGTPAVLATLTAESPRLASRLITYRTPDFARPATAAMLLDVLLAERNAIVSPPAREALAGVVRQLRAPDAREIEAIVGAAAQRAIGRGALLGDRPQIDVADVGPARPADDGPPVERLLAGLDAMIGLDAVKQRVRALVAELDVDAQRRAAGLKVATRSRHLVLTGNPGTAKTTVARLVARIYRALGVLPKGHLVEVGRADLVAEYEGQTAPKTREVCERAMGGVLFIDEAYNLVQDADDDFGREAVTELLVQMENHRDDLVVFAAGYPREIDGFLESNPGLRSRFAGRIDFPDYTNEELGRIFELMARQQGYELAPDFAAALPEAVRRIPRGRGFANGRSARGLLETAISRQSTRIAAQAQPDPRALALLVAADLPTDAGVGQADDGGPRRGLGDLLAELDAMIGLAPVKQRVHGLVDEARVDAQRRQAGLQVAPRSRHLVFTGNPGTAKTTVARLMGQLFRELGVLPSGQLVEASRSDLVAEYTGQTAPKTRDVCERAIGGLLFIDEAYNLVPDADDDFGREAVTELLVQMENHREDLVVIVAGYPGEMDEFLESNPGLRSRFAAGVQFPDYDNDELAAIFRAMAQTQGYRFAPDFAAALPEAVRRIPRGRGFANGRSARALLEATIGRQSSRLARESQADPAALVLLTAADLPAEAGVGQADAAGPRRGLEDLMTELDGMIGLEPVKQRLRTLVAETRLDARRRQAGLPVAARSRHLVFTGNPGTAKTTVARLMGQLYRELGVLPSGQLVEATRSDLVAEYLGQTAPKTREVCARAVGGLLFIDEAYQLAQDDFGHEAVAELLVQMENHRDDLIVIAAGYPGEMDRFLDSNAGLRSRFGGTVEFPGLHRRGAGRDLRHAGGEAGLPARAGPRGRAAGGAGRARPGERVRERPVRAWPAGAGDRRAGAAAGRTGGRPRRPRRRGADPADGGRSAAPATLSVVSSATEPRRVSLLTLGCARNEVDSEELAGRLAAGGWELSEDPEDSDVVVVNTCGFVESAKKDSVDTLLAAADTGAKVVAVGCMAERYGAELADSLPEADAVLGFDHYPDLAERLGAIVDGHRIESHVPGDRRKLLPISPVERPTAATDISVPGHGWIPRARLGQGPVAALKIASGCDRRCSFCAIPSFRGSFVSRRPEEIVAEAVWLAGEGVKELFLVSENSTSYGKDLSREDGGTRALERLLPRLASIEGIERVRVSYLQPAETRPDLVRAIATTPGVADYFDLSFQHSSETVLRRMRRFGSTDSFLALIDQIRELSPAAGIRTNVIVGFPGETEEDVAELERFLTNARLDAVGVFGYSDEDGTEAETFAGKVDPELVAERVTKISALVEELTTQRAEDRVGELVDVLIEETGDEVVGRAAHQAPEVDGACIVLDGGAVAVGEFVRCRVVGSEGVDLLVRPDTDG</sequence>
<evidence type="ECO:0000313" key="17">
    <source>
        <dbReference type="Proteomes" id="UP000318578"/>
    </source>
</evidence>
<feature type="domain" description="TRAM" evidence="13">
    <location>
        <begin position="1414"/>
        <end position="1479"/>
    </location>
</feature>
<dbReference type="GO" id="GO:0051539">
    <property type="term" value="F:4 iron, 4 sulfur cluster binding"/>
    <property type="evidence" value="ECO:0007669"/>
    <property type="project" value="UniProtKB-UniRule"/>
</dbReference>
<dbReference type="InterPro" id="IPR012340">
    <property type="entry name" value="NA-bd_OB-fold"/>
</dbReference>
<dbReference type="Gene3D" id="3.40.50.12160">
    <property type="entry name" value="Methylthiotransferase, N-terminal domain"/>
    <property type="match status" value="1"/>
</dbReference>
<dbReference type="SFLD" id="SFLDG01082">
    <property type="entry name" value="B12-binding_domain_containing"/>
    <property type="match status" value="1"/>
</dbReference>
<comment type="subcellular location">
    <subcellularLocation>
        <location evidence="11">Cytoplasm</location>
    </subcellularLocation>
</comment>
<dbReference type="EMBL" id="VJZA01000091">
    <property type="protein sequence ID" value="TVT16958.1"/>
    <property type="molecule type" value="Genomic_DNA"/>
</dbReference>
<evidence type="ECO:0000256" key="11">
    <source>
        <dbReference type="HAMAP-Rule" id="MF_01865"/>
    </source>
</evidence>
<feature type="binding site" evidence="11">
    <location>
        <position position="1068"/>
    </location>
    <ligand>
        <name>[4Fe-4S] cluster</name>
        <dbReference type="ChEBI" id="CHEBI:49883"/>
        <label>1</label>
    </ligand>
</feature>
<dbReference type="Pfam" id="PF00004">
    <property type="entry name" value="AAA"/>
    <property type="match status" value="3"/>
</dbReference>
<comment type="similarity">
    <text evidence="11">Belongs to the methylthiotransferase family. RimO subfamily.</text>
</comment>
<dbReference type="SMART" id="SM00382">
    <property type="entry name" value="AAA"/>
    <property type="match status" value="3"/>
</dbReference>
<accession>A0A557ZY60</accession>
<dbReference type="EC" id="2.8.4.4" evidence="11"/>
<dbReference type="CDD" id="cd00009">
    <property type="entry name" value="AAA"/>
    <property type="match status" value="2"/>
</dbReference>
<evidence type="ECO:0000256" key="10">
    <source>
        <dbReference type="ARBA" id="ARBA00023014"/>
    </source>
</evidence>
<comment type="cofactor">
    <cofactor evidence="11">
        <name>[4Fe-4S] cluster</name>
        <dbReference type="ChEBI" id="CHEBI:49883"/>
    </cofactor>
    <text evidence="11">Binds 2 [4Fe-4S] clusters. One cluster is coordinated with 3 cysteines and an exchangeable S-adenosyl-L-methionine.</text>
</comment>
<feature type="domain" description="MTTase N-terminal" evidence="14">
    <location>
        <begin position="1023"/>
        <end position="1134"/>
    </location>
</feature>
<evidence type="ECO:0000259" key="15">
    <source>
        <dbReference type="PROSITE" id="PS51918"/>
    </source>
</evidence>
<keyword evidence="7" id="KW-0547">Nucleotide-binding</keyword>
<dbReference type="InterPro" id="IPR050773">
    <property type="entry name" value="CbxX/CfxQ_RuBisCO_ESX"/>
</dbReference>
<dbReference type="Pfam" id="PF18693">
    <property type="entry name" value="TRAM_2"/>
    <property type="match status" value="1"/>
</dbReference>
<feature type="binding site" evidence="11">
    <location>
        <position position="1198"/>
    </location>
    <ligand>
        <name>[4Fe-4S] cluster</name>
        <dbReference type="ChEBI" id="CHEBI:49883"/>
        <label>2</label>
        <note>4Fe-4S-S-AdoMet</note>
    </ligand>
</feature>
<dbReference type="Gene3D" id="3.80.30.20">
    <property type="entry name" value="tm_1862 like domain"/>
    <property type="match status" value="1"/>
</dbReference>
<dbReference type="Gene3D" id="3.40.50.300">
    <property type="entry name" value="P-loop containing nucleotide triphosphate hydrolases"/>
    <property type="match status" value="3"/>
</dbReference>
<dbReference type="CDD" id="cd01335">
    <property type="entry name" value="Radical_SAM"/>
    <property type="match status" value="1"/>
</dbReference>
<dbReference type="PROSITE" id="PS50926">
    <property type="entry name" value="TRAM"/>
    <property type="match status" value="1"/>
</dbReference>
<dbReference type="InterPro" id="IPR000641">
    <property type="entry name" value="CbxX/CfxQ"/>
</dbReference>
<feature type="domain" description="Radical SAM core" evidence="15">
    <location>
        <begin position="1177"/>
        <end position="1412"/>
    </location>
</feature>
<feature type="compositionally biased region" description="Low complexity" evidence="12">
    <location>
        <begin position="939"/>
        <end position="949"/>
    </location>
</feature>
<organism evidence="16 17">
    <name type="scientific">Amycolatopsis acidiphila</name>
    <dbReference type="NCBI Taxonomy" id="715473"/>
    <lineage>
        <taxon>Bacteria</taxon>
        <taxon>Bacillati</taxon>
        <taxon>Actinomycetota</taxon>
        <taxon>Actinomycetes</taxon>
        <taxon>Pseudonocardiales</taxon>
        <taxon>Pseudonocardiaceae</taxon>
        <taxon>Amycolatopsis</taxon>
    </lineage>
</organism>
<dbReference type="InterPro" id="IPR041627">
    <property type="entry name" value="AAA_lid_6"/>
</dbReference>
<dbReference type="InterPro" id="IPR003593">
    <property type="entry name" value="AAA+_ATPase"/>
</dbReference>
<dbReference type="SFLD" id="SFLDF00274">
    <property type="entry name" value="ribosomal_protein_S12_methylth"/>
    <property type="match status" value="1"/>
</dbReference>
<feature type="compositionally biased region" description="Low complexity" evidence="12">
    <location>
        <begin position="1001"/>
        <end position="1011"/>
    </location>
</feature>
<dbReference type="InterPro" id="IPR005839">
    <property type="entry name" value="Methylthiotransferase"/>
</dbReference>
<dbReference type="InterPro" id="IPR020612">
    <property type="entry name" value="Methylthiotransferase_CS"/>
</dbReference>
<keyword evidence="17" id="KW-1185">Reference proteome</keyword>
<dbReference type="GO" id="GO:0005524">
    <property type="term" value="F:ATP binding"/>
    <property type="evidence" value="ECO:0007669"/>
    <property type="project" value="UniProtKB-KW"/>
</dbReference>
<comment type="caution">
    <text evidence="16">The sequence shown here is derived from an EMBL/GenBank/DDBJ whole genome shotgun (WGS) entry which is preliminary data.</text>
</comment>
<dbReference type="SMART" id="SM00729">
    <property type="entry name" value="Elp3"/>
    <property type="match status" value="1"/>
</dbReference>
<keyword evidence="2 11" id="KW-0004">4Fe-4S</keyword>
<keyword evidence="8" id="KW-0067">ATP-binding</keyword>
<dbReference type="NCBIfam" id="TIGR01125">
    <property type="entry name" value="30S ribosomal protein S12 methylthiotransferase RimO"/>
    <property type="match status" value="1"/>
</dbReference>
<keyword evidence="10 11" id="KW-0411">Iron-sulfur</keyword>
<dbReference type="Pfam" id="PF00919">
    <property type="entry name" value="UPF0004"/>
    <property type="match status" value="1"/>
</dbReference>
<dbReference type="Pfam" id="PF17866">
    <property type="entry name" value="AAA_lid_6"/>
    <property type="match status" value="2"/>
</dbReference>
<dbReference type="InterPro" id="IPR007197">
    <property type="entry name" value="rSAM"/>
</dbReference>
<dbReference type="HAMAP" id="MF_01865">
    <property type="entry name" value="MTTase_RimO"/>
    <property type="match status" value="1"/>
</dbReference>
<evidence type="ECO:0000259" key="14">
    <source>
        <dbReference type="PROSITE" id="PS51449"/>
    </source>
</evidence>
<dbReference type="GO" id="GO:0005737">
    <property type="term" value="C:cytoplasm"/>
    <property type="evidence" value="ECO:0007669"/>
    <property type="project" value="UniProtKB-SubCell"/>
</dbReference>
<evidence type="ECO:0000313" key="16">
    <source>
        <dbReference type="EMBL" id="TVT16958.1"/>
    </source>
</evidence>
<dbReference type="GO" id="GO:0016887">
    <property type="term" value="F:ATP hydrolysis activity"/>
    <property type="evidence" value="ECO:0007669"/>
    <property type="project" value="InterPro"/>
</dbReference>
<proteinExistence type="inferred from homology"/>
<evidence type="ECO:0000259" key="13">
    <source>
        <dbReference type="PROSITE" id="PS50926"/>
    </source>
</evidence>
<keyword evidence="16" id="KW-0689">Ribosomal protein</keyword>
<dbReference type="GO" id="GO:0005840">
    <property type="term" value="C:ribosome"/>
    <property type="evidence" value="ECO:0007669"/>
    <property type="project" value="UniProtKB-KW"/>
</dbReference>
<evidence type="ECO:0000256" key="9">
    <source>
        <dbReference type="ARBA" id="ARBA00023004"/>
    </source>
</evidence>
<dbReference type="SFLD" id="SFLDS00029">
    <property type="entry name" value="Radical_SAM"/>
    <property type="match status" value="1"/>
</dbReference>
<keyword evidence="16" id="KW-0687">Ribonucleoprotein</keyword>
<evidence type="ECO:0000256" key="7">
    <source>
        <dbReference type="ARBA" id="ARBA00022741"/>
    </source>
</evidence>
<evidence type="ECO:0000256" key="1">
    <source>
        <dbReference type="ARBA" id="ARBA00010378"/>
    </source>
</evidence>
<dbReference type="Gene3D" id="1.10.8.60">
    <property type="match status" value="2"/>
</dbReference>
<dbReference type="PANTHER" id="PTHR43392:SF2">
    <property type="entry name" value="AAA-TYPE ATPASE FAMILY PROTEIN _ ANKYRIN REPEAT FAMILY PROTEIN"/>
    <property type="match status" value="1"/>
</dbReference>
<feature type="binding site" evidence="11">
    <location>
        <position position="1191"/>
    </location>
    <ligand>
        <name>[4Fe-4S] cluster</name>
        <dbReference type="ChEBI" id="CHEBI:49883"/>
        <label>2</label>
        <note>4Fe-4S-S-AdoMet</note>
    </ligand>
</feature>
<dbReference type="InterPro" id="IPR013848">
    <property type="entry name" value="Methylthiotransferase_N"/>
</dbReference>
<keyword evidence="9 11" id="KW-0408">Iron</keyword>
<keyword evidence="4 11" id="KW-0808">Transferase</keyword>
<dbReference type="InterPro" id="IPR038135">
    <property type="entry name" value="Methylthiotransferase_N_sf"/>
</dbReference>
<comment type="similarity">
    <text evidence="1">Belongs to the CbxX/CfxQ family.</text>
</comment>
<dbReference type="InterPro" id="IPR003959">
    <property type="entry name" value="ATPase_AAA_core"/>
</dbReference>
<keyword evidence="3 11" id="KW-0963">Cytoplasm</keyword>
<dbReference type="OrthoDB" id="9806903at2"/>
<feature type="binding site" evidence="11">
    <location>
        <position position="1195"/>
    </location>
    <ligand>
        <name>[4Fe-4S] cluster</name>
        <dbReference type="ChEBI" id="CHEBI:49883"/>
        <label>2</label>
        <note>4Fe-4S-S-AdoMet</note>
    </ligand>
</feature>
<evidence type="ECO:0000256" key="5">
    <source>
        <dbReference type="ARBA" id="ARBA00022691"/>
    </source>
</evidence>
<evidence type="ECO:0000256" key="12">
    <source>
        <dbReference type="SAM" id="MobiDB-lite"/>
    </source>
</evidence>
<dbReference type="Gene3D" id="2.40.50.140">
    <property type="entry name" value="Nucleic acid-binding proteins"/>
    <property type="match status" value="1"/>
</dbReference>
<evidence type="ECO:0000256" key="2">
    <source>
        <dbReference type="ARBA" id="ARBA00022485"/>
    </source>
</evidence>
<dbReference type="PROSITE" id="PS51918">
    <property type="entry name" value="RADICAL_SAM"/>
    <property type="match status" value="1"/>
</dbReference>
<feature type="binding site" evidence="11">
    <location>
        <position position="1097"/>
    </location>
    <ligand>
        <name>[4Fe-4S] cluster</name>
        <dbReference type="ChEBI" id="CHEBI:49883"/>
        <label>1</label>
    </ligand>
</feature>
<name>A0A557ZY60_9PSEU</name>
<protein>
    <recommendedName>
        <fullName evidence="11">Ribosomal protein uS12 methylthiotransferase RimO</fullName>
        <shortName evidence="11">uS12 MTTase</shortName>
        <shortName evidence="11">uS12 methylthiotransferase</shortName>
        <ecNumber evidence="11">2.8.4.4</ecNumber>
    </recommendedName>
    <alternativeName>
        <fullName evidence="11">Ribosomal protein uS12 (aspartate-C(3))-methylthiotransferase</fullName>
    </alternativeName>
    <alternativeName>
        <fullName evidence="11">Ribosome maturation factor RimO</fullName>
    </alternativeName>
</protein>
<dbReference type="PANTHER" id="PTHR43392">
    <property type="entry name" value="AAA-TYPE ATPASE FAMILY PROTEIN / ANKYRIN REPEAT FAMILY PROTEIN"/>
    <property type="match status" value="1"/>
</dbReference>
<reference evidence="16 17" key="1">
    <citation type="submission" date="2019-07" db="EMBL/GenBank/DDBJ databases">
        <title>New species of Amycolatopsis and Streptomyces.</title>
        <authorList>
            <person name="Duangmal K."/>
            <person name="Teo W.F.A."/>
            <person name="Lipun K."/>
        </authorList>
    </citation>
    <scope>NUCLEOTIDE SEQUENCE [LARGE SCALE GENOMIC DNA]</scope>
    <source>
        <strain evidence="16 17">JCM 30562</strain>
    </source>
</reference>
<dbReference type="InterPro" id="IPR058240">
    <property type="entry name" value="rSAM_sf"/>
</dbReference>
<evidence type="ECO:0000256" key="6">
    <source>
        <dbReference type="ARBA" id="ARBA00022723"/>
    </source>
</evidence>